<feature type="region of interest" description="Disordered" evidence="2">
    <location>
        <begin position="1"/>
        <end position="343"/>
    </location>
</feature>
<feature type="compositionally biased region" description="Basic and acidic residues" evidence="2">
    <location>
        <begin position="885"/>
        <end position="900"/>
    </location>
</feature>
<feature type="compositionally biased region" description="Basic residues" evidence="2">
    <location>
        <begin position="523"/>
        <end position="532"/>
    </location>
</feature>
<dbReference type="PANTHER" id="PTHR40641:SF2">
    <property type="entry name" value="INVOLUCRIN REPEAT PROTEIN"/>
    <property type="match status" value="1"/>
</dbReference>
<feature type="region of interest" description="Disordered" evidence="2">
    <location>
        <begin position="1241"/>
        <end position="1303"/>
    </location>
</feature>
<proteinExistence type="predicted"/>
<feature type="compositionally biased region" description="Basic and acidic residues" evidence="2">
    <location>
        <begin position="924"/>
        <end position="933"/>
    </location>
</feature>
<dbReference type="STRING" id="692275.M3AYK4"/>
<accession>M3AYK4</accession>
<feature type="region of interest" description="Disordered" evidence="2">
    <location>
        <begin position="842"/>
        <end position="1196"/>
    </location>
</feature>
<dbReference type="RefSeq" id="XP_016760753.1">
    <property type="nucleotide sequence ID" value="XM_016902010.1"/>
</dbReference>
<dbReference type="GeneID" id="27899147"/>
<sequence length="1796" mass="194042">MKAKPGPVEARDSLTVEDMSLAGNTAESVGNDTRKPAITDDADVIVTPPSATPAGDLRDPLVPGSNDLHAEQGGNEDVETEQKSIPSTYGDAHAANDDTAVPDESISALDDLAPQSTATTSQEPKEAEPEDFCSLPIKTKKAKKGKKLQATVSPLDKQPHAESQDSRPDHDASTSEAQPAEEDTPAARSGKKGKKAKKAKRASEPEPEPEIEQPVPVIDAKVSTKSAVPVGDHLGVTDVSAHVDDPDESKPEQHESTTEQNDHPTEQSPSREEERTPEARQPEVQDDLATDIHAGVEPQERDPKVDSSVAGPHEEVDDRSEARPEAEPEADDSTHDGVDATIVGGAAAAATAIASSIFQSESRPETDEWTASSTKRSKKDKKKARKSGALTSVSAVDAPEPAQPVPDRTPVAVDKVDETTAMGAQSTTAVDQPLPDVLPHEVPAHQQEAEHPDDGHRHETARSPRASPGSDIDFTATVAAGLADSGFNPNMVIEDPGFQRRASPTGIAEADPQEEDAFVPSISKRKKNKSNKAQKATDTLLAEQEDKTSGQQKARSDVDDIVNKTLESTGFDAMLLDKAMAASDQRLSGDVENDPESTFTTSKRKKNKKGKSAVLDSDDSVRKVSDGPTPVEGMKEAADAIAADSLDRQLTTGGMPSMDADLAPPPITAESTEHGWLVQDEMDVDAMDQAYKAYKKNKRQQKKLKAAAKSAGLGENIEGSAVDDTERSALVSEAEGAPMNRNPTEASSEQQSDAVKDDSKPAQSSTSQSSAKSVVQSVFPSLERVKRRVPTGSAKEKDGKQIRRVSTDSGKLGPVHTSEVMQQHVPEQISADVAAAGVGLAAASTTEQHGTQSSGASHAGTTGEPSWSFAALQDDKAFPDSARNGGDREENRDSGYETAKRSSQPTDGSEGEVPEKMRTSSSRESLRERRSLEPLRVSTPTSPEWNLHTPKQRTGEHNEAPLAMAGHQRMPSANTPLEPTSKNRASYLFQSPPDLLAVDDASTPLQHPEQPSSSPRATQAEDAQEVSGSDPTAHGERFGVSSPTSSRAPLDAIVEEHPERHHSRKRSKPRAEVGGPEHIKAIRRTETPQAIRARERALSPSLVQHGYGSSADEGGLDHVHMHASGSVVSDRSMGSASQLRSPQANKELRSFSRSSNRSSTSTPSLRRISLSGDLRAASRRGASGSGAHGGSDLGSQGLASLTASAVGARATPPTTIAGEAPPTPPLEHDELIHAGASRAGDMNDDVFVSHPDPDPDHHRRHHRHHRQHVHHRADTDSQQQGYGDAQQSQVSPTRPPSVRKRQSMHINELESRLDYLLAENRALQEAREASHAAQSVDAGPLQEALAARDLQLQAKDAEIHQIKAMLQPLQSEIARLTELSNALTDANRNLVDDTNGRYATLQAEHAEAHNNWQATCRELESLRNEHGRITSGMRDIVEAELATALADKNAEILRLREQLDLAAEQIRALQVQIQSSKSSDFLVNRDEDYFDGSCQKLCQHVQQWVLRFSKMSDNRVCRLSTELNDDKIEARLDNAVLDGSDVDKLLGDRVRRRDVFMSVVMTMVWEYVFTRYLFGMDREQRQKLKALEKLLSEVGPPRAVAHWRATTLTLLSKRPSFDAQCALDTEAVAHEIFGVLCMLLPPPAGSQDQLQTSLKKVIRIAVDLAIEMRTQRAEYIMLPPLQPEYDNNGDLVRKVYFNASLMNERSGLFSSNEELAARHAVVKMVLFPLVVKKGDDVGEGDDEIVVCPAQVLVHNDGGRDKKIVRVMSGAMEIDGPIRSRQSSRSLMSDAPGSSGL</sequence>
<evidence type="ECO:0000256" key="2">
    <source>
        <dbReference type="SAM" id="MobiDB-lite"/>
    </source>
</evidence>
<name>M3AYK4_SPHMS</name>
<feature type="coiled-coil region" evidence="1">
    <location>
        <begin position="1445"/>
        <end position="1472"/>
    </location>
</feature>
<feature type="compositionally biased region" description="Basic and acidic residues" evidence="2">
    <location>
        <begin position="312"/>
        <end position="338"/>
    </location>
</feature>
<feature type="compositionally biased region" description="Basic and acidic residues" evidence="2">
    <location>
        <begin position="1069"/>
        <end position="1097"/>
    </location>
</feature>
<feature type="compositionally biased region" description="Basic and acidic residues" evidence="2">
    <location>
        <begin position="544"/>
        <end position="561"/>
    </location>
</feature>
<dbReference type="PANTHER" id="PTHR40641">
    <property type="entry name" value="INVOLUCRIN REPEAT PROTEIN (AFU_ORTHOLOGUE AFUA_2G08060)"/>
    <property type="match status" value="1"/>
</dbReference>
<feature type="compositionally biased region" description="Low complexity" evidence="2">
    <location>
        <begin position="761"/>
        <end position="778"/>
    </location>
</feature>
<dbReference type="HOGENOM" id="CLU_238206_0_0_1"/>
<gene>
    <name evidence="3" type="ORF">SEPMUDRAFT_125773</name>
</gene>
<feature type="compositionally biased region" description="Polar residues" evidence="2">
    <location>
        <begin position="844"/>
        <end position="865"/>
    </location>
</feature>
<feature type="compositionally biased region" description="Polar residues" evidence="2">
    <location>
        <begin position="741"/>
        <end position="753"/>
    </location>
</feature>
<evidence type="ECO:0000313" key="4">
    <source>
        <dbReference type="Proteomes" id="UP000016931"/>
    </source>
</evidence>
<dbReference type="Proteomes" id="UP000016931">
    <property type="component" value="Unassembled WGS sequence"/>
</dbReference>
<feature type="compositionally biased region" description="Basic residues" evidence="2">
    <location>
        <begin position="189"/>
        <end position="200"/>
    </location>
</feature>
<feature type="compositionally biased region" description="Gly residues" evidence="2">
    <location>
        <begin position="1183"/>
        <end position="1192"/>
    </location>
</feature>
<feature type="compositionally biased region" description="Low complexity" evidence="2">
    <location>
        <begin position="1151"/>
        <end position="1182"/>
    </location>
</feature>
<feature type="compositionally biased region" description="Polar residues" evidence="2">
    <location>
        <begin position="1126"/>
        <end position="1144"/>
    </location>
</feature>
<feature type="region of interest" description="Disordered" evidence="2">
    <location>
        <begin position="355"/>
        <end position="561"/>
    </location>
</feature>
<feature type="region of interest" description="Disordered" evidence="2">
    <location>
        <begin position="1777"/>
        <end position="1796"/>
    </location>
</feature>
<feature type="compositionally biased region" description="Basic residues" evidence="2">
    <location>
        <begin position="138"/>
        <end position="147"/>
    </location>
</feature>
<protein>
    <submittedName>
        <fullName evidence="3">Uncharacterized protein</fullName>
    </submittedName>
</protein>
<keyword evidence="4" id="KW-1185">Reference proteome</keyword>
<feature type="compositionally biased region" description="Basic and acidic residues" evidence="2">
    <location>
        <begin position="241"/>
        <end position="283"/>
    </location>
</feature>
<reference evidence="3 4" key="1">
    <citation type="journal article" date="2012" name="PLoS Pathog.">
        <title>Diverse lifestyles and strategies of plant pathogenesis encoded in the genomes of eighteen Dothideomycetes fungi.</title>
        <authorList>
            <person name="Ohm R.A."/>
            <person name="Feau N."/>
            <person name="Henrissat B."/>
            <person name="Schoch C.L."/>
            <person name="Horwitz B.A."/>
            <person name="Barry K.W."/>
            <person name="Condon B.J."/>
            <person name="Copeland A.C."/>
            <person name="Dhillon B."/>
            <person name="Glaser F."/>
            <person name="Hesse C.N."/>
            <person name="Kosti I."/>
            <person name="LaButti K."/>
            <person name="Lindquist E.A."/>
            <person name="Lucas S."/>
            <person name="Salamov A.A."/>
            <person name="Bradshaw R.E."/>
            <person name="Ciuffetti L."/>
            <person name="Hamelin R.C."/>
            <person name="Kema G.H.J."/>
            <person name="Lawrence C."/>
            <person name="Scott J.A."/>
            <person name="Spatafora J.W."/>
            <person name="Turgeon B.G."/>
            <person name="de Wit P.J.G.M."/>
            <person name="Zhong S."/>
            <person name="Goodwin S.B."/>
            <person name="Grigoriev I.V."/>
        </authorList>
    </citation>
    <scope>NUCLEOTIDE SEQUENCE [LARGE SCALE GENOMIC DNA]</scope>
    <source>
        <strain evidence="3 4">SO2202</strain>
    </source>
</reference>
<evidence type="ECO:0000256" key="1">
    <source>
        <dbReference type="SAM" id="Coils"/>
    </source>
</evidence>
<feature type="compositionally biased region" description="Basic and acidic residues" evidence="2">
    <location>
        <begin position="157"/>
        <end position="173"/>
    </location>
</feature>
<feature type="region of interest" description="Disordered" evidence="2">
    <location>
        <begin position="695"/>
        <end position="819"/>
    </location>
</feature>
<dbReference type="OMA" id="FRHEREP"/>
<feature type="region of interest" description="Disordered" evidence="2">
    <location>
        <begin position="583"/>
        <end position="632"/>
    </location>
</feature>
<feature type="compositionally biased region" description="Basic residues" evidence="2">
    <location>
        <begin position="375"/>
        <end position="386"/>
    </location>
</feature>
<dbReference type="eggNOG" id="ENOG502QRYC">
    <property type="taxonomic scope" value="Eukaryota"/>
</dbReference>
<keyword evidence="1" id="KW-0175">Coiled coil</keyword>
<feature type="compositionally biased region" description="Polar residues" evidence="2">
    <location>
        <begin position="1003"/>
        <end position="1017"/>
    </location>
</feature>
<feature type="compositionally biased region" description="Basic and acidic residues" evidence="2">
    <location>
        <begin position="438"/>
        <end position="462"/>
    </location>
</feature>
<dbReference type="EMBL" id="KB456264">
    <property type="protein sequence ID" value="EMF12632.1"/>
    <property type="molecule type" value="Genomic_DNA"/>
</dbReference>
<feature type="compositionally biased region" description="Low complexity" evidence="2">
    <location>
        <begin position="1276"/>
        <end position="1289"/>
    </location>
</feature>
<dbReference type="InterPro" id="IPR053268">
    <property type="entry name" value="Woronin_anchor"/>
</dbReference>
<organism evidence="3 4">
    <name type="scientific">Sphaerulina musiva (strain SO2202)</name>
    <name type="common">Poplar stem canker fungus</name>
    <name type="synonym">Septoria musiva</name>
    <dbReference type="NCBI Taxonomy" id="692275"/>
    <lineage>
        <taxon>Eukaryota</taxon>
        <taxon>Fungi</taxon>
        <taxon>Dikarya</taxon>
        <taxon>Ascomycota</taxon>
        <taxon>Pezizomycotina</taxon>
        <taxon>Dothideomycetes</taxon>
        <taxon>Dothideomycetidae</taxon>
        <taxon>Mycosphaerellales</taxon>
        <taxon>Mycosphaerellaceae</taxon>
        <taxon>Sphaerulina</taxon>
    </lineage>
</organism>
<feature type="compositionally biased region" description="Basic residues" evidence="2">
    <location>
        <begin position="1258"/>
        <end position="1271"/>
    </location>
</feature>
<feature type="compositionally biased region" description="Polar residues" evidence="2">
    <location>
        <begin position="22"/>
        <end position="31"/>
    </location>
</feature>
<dbReference type="OrthoDB" id="5365701at2759"/>
<evidence type="ECO:0000313" key="3">
    <source>
        <dbReference type="EMBL" id="EMF12632.1"/>
    </source>
</evidence>
<feature type="compositionally biased region" description="Basic residues" evidence="2">
    <location>
        <begin position="695"/>
        <end position="706"/>
    </location>
</feature>
<feature type="compositionally biased region" description="Polar residues" evidence="2">
    <location>
        <begin position="971"/>
        <end position="984"/>
    </location>
</feature>
<feature type="compositionally biased region" description="Basic residues" evidence="2">
    <location>
        <begin position="602"/>
        <end position="611"/>
    </location>
</feature>